<evidence type="ECO:0000256" key="3">
    <source>
        <dbReference type="ARBA" id="ARBA00022106"/>
    </source>
</evidence>
<comment type="subcellular location">
    <subcellularLocation>
        <location evidence="1">Cell membrane</location>
        <topology evidence="1">Multi-pass membrane protein</topology>
    </subcellularLocation>
</comment>
<feature type="transmembrane region" description="Helical" evidence="10">
    <location>
        <begin position="262"/>
        <end position="282"/>
    </location>
</feature>
<dbReference type="KEGG" id="bpj:B2904_orf2437"/>
<dbReference type="PANTHER" id="PTHR43823:SF3">
    <property type="entry name" value="MULTIDRUG EXPORT PROTEIN MEPA"/>
    <property type="match status" value="1"/>
</dbReference>
<dbReference type="Proteomes" id="UP000007346">
    <property type="component" value="Chromosome"/>
</dbReference>
<dbReference type="AlphaFoldDB" id="J9UXW8"/>
<feature type="transmembrane region" description="Helical" evidence="10">
    <location>
        <begin position="378"/>
        <end position="401"/>
    </location>
</feature>
<evidence type="ECO:0000256" key="6">
    <source>
        <dbReference type="ARBA" id="ARBA00022692"/>
    </source>
</evidence>
<dbReference type="InterPro" id="IPR048279">
    <property type="entry name" value="MdtK-like"/>
</dbReference>
<dbReference type="RefSeq" id="WP_014936765.1">
    <property type="nucleotide sequence ID" value="NC_018607.1"/>
</dbReference>
<feature type="transmembrane region" description="Helical" evidence="10">
    <location>
        <begin position="7"/>
        <end position="28"/>
    </location>
</feature>
<dbReference type="PANTHER" id="PTHR43823">
    <property type="entry name" value="SPORULATION PROTEIN YKVU"/>
    <property type="match status" value="1"/>
</dbReference>
<feature type="transmembrane region" description="Helical" evidence="10">
    <location>
        <begin position="184"/>
        <end position="207"/>
    </location>
</feature>
<evidence type="ECO:0000256" key="1">
    <source>
        <dbReference type="ARBA" id="ARBA00004651"/>
    </source>
</evidence>
<feature type="transmembrane region" description="Helical" evidence="10">
    <location>
        <begin position="127"/>
        <end position="145"/>
    </location>
</feature>
<dbReference type="HOGENOM" id="CLU_012893_0_2_12"/>
<protein>
    <recommendedName>
        <fullName evidence="3">Multidrug export protein MepA</fullName>
    </recommendedName>
</protein>
<feature type="transmembrane region" description="Helical" evidence="10">
    <location>
        <begin position="157"/>
        <end position="178"/>
    </location>
</feature>
<reference evidence="11 12" key="1">
    <citation type="journal article" date="2012" name="BMC Genomics">
        <title>Comparative genomics of Brachyspira pilosicoli strains: genome rearrangements, reductions and correlation of genetic compliment with phenotypic diversity.</title>
        <authorList>
            <person name="Mappley L.J."/>
            <person name="Black M.L."/>
            <person name="Abuoun M."/>
            <person name="Darby A.C."/>
            <person name="Woodward M.J."/>
            <person name="Parkhill J."/>
            <person name="Turner A.K."/>
            <person name="Bellgard M.I."/>
            <person name="La T."/>
            <person name="Phillips N.D."/>
            <person name="La Ragione R.M."/>
            <person name="Hampson D.J."/>
        </authorList>
    </citation>
    <scope>NUCLEOTIDE SEQUENCE [LARGE SCALE GENOMIC DNA]</scope>
    <source>
        <strain evidence="11">B2904</strain>
    </source>
</reference>
<dbReference type="EMBL" id="CP003490">
    <property type="protein sequence ID" value="AFR71763.1"/>
    <property type="molecule type" value="Genomic_DNA"/>
</dbReference>
<keyword evidence="5" id="KW-1003">Cell membrane</keyword>
<keyword evidence="8 10" id="KW-0472">Membrane</keyword>
<proteinExistence type="inferred from homology"/>
<feature type="transmembrane region" description="Helical" evidence="10">
    <location>
        <begin position="48"/>
        <end position="68"/>
    </location>
</feature>
<feature type="transmembrane region" description="Helical" evidence="10">
    <location>
        <begin position="407"/>
        <end position="426"/>
    </location>
</feature>
<feature type="transmembrane region" description="Helical" evidence="10">
    <location>
        <begin position="89"/>
        <end position="115"/>
    </location>
</feature>
<feature type="transmembrane region" description="Helical" evidence="10">
    <location>
        <begin position="228"/>
        <end position="256"/>
    </location>
</feature>
<dbReference type="PATRIC" id="fig|1133568.3.peg.2441"/>
<keyword evidence="7 10" id="KW-1133">Transmembrane helix</keyword>
<dbReference type="PIRSF" id="PIRSF006603">
    <property type="entry name" value="DinF"/>
    <property type="match status" value="1"/>
</dbReference>
<dbReference type="GO" id="GO:0005886">
    <property type="term" value="C:plasma membrane"/>
    <property type="evidence" value="ECO:0007669"/>
    <property type="project" value="UniProtKB-SubCell"/>
</dbReference>
<evidence type="ECO:0000256" key="8">
    <source>
        <dbReference type="ARBA" id="ARBA00023136"/>
    </source>
</evidence>
<evidence type="ECO:0000256" key="2">
    <source>
        <dbReference type="ARBA" id="ARBA00008417"/>
    </source>
</evidence>
<feature type="transmembrane region" description="Helical" evidence="10">
    <location>
        <begin position="303"/>
        <end position="326"/>
    </location>
</feature>
<evidence type="ECO:0000256" key="10">
    <source>
        <dbReference type="SAM" id="Phobius"/>
    </source>
</evidence>
<keyword evidence="9" id="KW-0046">Antibiotic resistance</keyword>
<evidence type="ECO:0000313" key="12">
    <source>
        <dbReference type="Proteomes" id="UP000007346"/>
    </source>
</evidence>
<keyword evidence="4" id="KW-0813">Transport</keyword>
<dbReference type="Pfam" id="PF01554">
    <property type="entry name" value="MatE"/>
    <property type="match status" value="2"/>
</dbReference>
<organism evidence="11 12">
    <name type="scientific">Brachyspira pilosicoli B2904</name>
    <dbReference type="NCBI Taxonomy" id="1133568"/>
    <lineage>
        <taxon>Bacteria</taxon>
        <taxon>Pseudomonadati</taxon>
        <taxon>Spirochaetota</taxon>
        <taxon>Spirochaetia</taxon>
        <taxon>Brachyspirales</taxon>
        <taxon>Brachyspiraceae</taxon>
        <taxon>Brachyspira</taxon>
    </lineage>
</organism>
<feature type="transmembrane region" description="Helical" evidence="10">
    <location>
        <begin position="351"/>
        <end position="371"/>
    </location>
</feature>
<evidence type="ECO:0000313" key="11">
    <source>
        <dbReference type="EMBL" id="AFR71763.1"/>
    </source>
</evidence>
<evidence type="ECO:0000256" key="4">
    <source>
        <dbReference type="ARBA" id="ARBA00022448"/>
    </source>
</evidence>
<evidence type="ECO:0000256" key="9">
    <source>
        <dbReference type="ARBA" id="ARBA00023251"/>
    </source>
</evidence>
<gene>
    <name evidence="11" type="primary">matE</name>
    <name evidence="11" type="ORF">B2904_orf2437</name>
</gene>
<keyword evidence="6 10" id="KW-0812">Transmembrane</keyword>
<dbReference type="InterPro" id="IPR002528">
    <property type="entry name" value="MATE_fam"/>
</dbReference>
<dbReference type="GO" id="GO:0015297">
    <property type="term" value="F:antiporter activity"/>
    <property type="evidence" value="ECO:0007669"/>
    <property type="project" value="InterPro"/>
</dbReference>
<accession>J9UXW8</accession>
<evidence type="ECO:0000256" key="7">
    <source>
        <dbReference type="ARBA" id="ARBA00022989"/>
    </source>
</evidence>
<dbReference type="InterPro" id="IPR051327">
    <property type="entry name" value="MATE_MepA_subfamily"/>
</dbReference>
<dbReference type="CDD" id="cd13143">
    <property type="entry name" value="MATE_MepA_like"/>
    <property type="match status" value="1"/>
</dbReference>
<dbReference type="GO" id="GO:0042910">
    <property type="term" value="F:xenobiotic transmembrane transporter activity"/>
    <property type="evidence" value="ECO:0007669"/>
    <property type="project" value="InterPro"/>
</dbReference>
<sequence length="446" mass="49740">MNNILHLFIKYVSLNVLGMIGLSCYILADTFFVARGIGSDGLTALNIAIPIFNFVNGIGLMLGMGSATKYAILKAQNKNNEANIVFTNSLIYILIISVLFISVSIFFTYHIAYILGARGNIHSMTNIYIKMILLFSPMFMLNNVLLGFVRNDNHPRLAMIAMLMGSLFNIVFDYIFIFPFNMGIFGAVLATVFSPIVSILILSALFIKKKNTFFIVKPNISFRKFFEISSLGVSFLITEVSSGFVILSFNIIILNIAGDVGVAAYGITANIALVIIAIFTGMGQGVQPIISINYNNQDNINKIYKYAVILSTSISIFVYIITYLFANEITSIFNRDNIEELQRISVNGLRIYFTAFIFVGYNIITCVYFSSRDKAKQAFIISILRGFIFIMPSIFILSSIFNMTGVWLSFPVAEILTSIFAFIFFINKNKSCTGARHIAVRNSLIS</sequence>
<dbReference type="GO" id="GO:0046677">
    <property type="term" value="P:response to antibiotic"/>
    <property type="evidence" value="ECO:0007669"/>
    <property type="project" value="UniProtKB-KW"/>
</dbReference>
<name>J9UXW8_BRAPL</name>
<comment type="similarity">
    <text evidence="2">Belongs to the multi antimicrobial extrusion (MATE) (TC 2.A.66.1) family. MepA subfamily.</text>
</comment>
<evidence type="ECO:0000256" key="5">
    <source>
        <dbReference type="ARBA" id="ARBA00022475"/>
    </source>
</evidence>
<dbReference type="InterPro" id="IPR045070">
    <property type="entry name" value="MATE_MepA-like"/>
</dbReference>